<proteinExistence type="predicted"/>
<keyword evidence="2" id="KW-1185">Reference proteome</keyword>
<name>A0A2K8KVT8_MARES</name>
<dbReference type="KEGG" id="maes:Ga0123461_0503"/>
<gene>
    <name evidence="1" type="ORF">Ga0123461_0503</name>
</gene>
<dbReference type="AlphaFoldDB" id="A0A2K8KVT8"/>
<protein>
    <submittedName>
        <fullName evidence="1">Uncharacterized protein</fullName>
    </submittedName>
</protein>
<sequence>MSQYRANIETDIHAIISGHWSPHAFETADRKRKPMP</sequence>
<reference evidence="1 2" key="1">
    <citation type="submission" date="2016-12" db="EMBL/GenBank/DDBJ databases">
        <title>Isolation and genomic insights into novel planktonic Zetaproteobacteria from stratified waters of the Chesapeake Bay.</title>
        <authorList>
            <person name="McAllister S.M."/>
            <person name="Kato S."/>
            <person name="Chan C.S."/>
            <person name="Chiu B.K."/>
            <person name="Field E.K."/>
        </authorList>
    </citation>
    <scope>NUCLEOTIDE SEQUENCE [LARGE SCALE GENOMIC DNA]</scope>
    <source>
        <strain evidence="1 2">CP-5</strain>
    </source>
</reference>
<evidence type="ECO:0000313" key="1">
    <source>
        <dbReference type="EMBL" id="ATX78940.1"/>
    </source>
</evidence>
<dbReference type="Proteomes" id="UP000231701">
    <property type="component" value="Chromosome"/>
</dbReference>
<evidence type="ECO:0000313" key="2">
    <source>
        <dbReference type="Proteomes" id="UP000231701"/>
    </source>
</evidence>
<organism evidence="1 2">
    <name type="scientific">Mariprofundus aestuarium</name>
    <dbReference type="NCBI Taxonomy" id="1921086"/>
    <lineage>
        <taxon>Bacteria</taxon>
        <taxon>Pseudomonadati</taxon>
        <taxon>Pseudomonadota</taxon>
        <taxon>Candidatius Mariprofundia</taxon>
        <taxon>Mariprofundales</taxon>
        <taxon>Mariprofundaceae</taxon>
        <taxon>Mariprofundus</taxon>
    </lineage>
</organism>
<accession>A0A2K8KVT8</accession>
<dbReference type="EMBL" id="CP018799">
    <property type="protein sequence ID" value="ATX78940.1"/>
    <property type="molecule type" value="Genomic_DNA"/>
</dbReference>